<evidence type="ECO:0000313" key="2">
    <source>
        <dbReference type="Proteomes" id="UP000499080"/>
    </source>
</evidence>
<gene>
    <name evidence="1" type="ORF">AVEN_238156_1</name>
</gene>
<dbReference type="EMBL" id="BGPR01030110">
    <property type="protein sequence ID" value="GBO02397.1"/>
    <property type="molecule type" value="Genomic_DNA"/>
</dbReference>
<keyword evidence="2" id="KW-1185">Reference proteome</keyword>
<proteinExistence type="predicted"/>
<dbReference type="Proteomes" id="UP000499080">
    <property type="component" value="Unassembled WGS sequence"/>
</dbReference>
<comment type="caution">
    <text evidence="1">The sequence shown here is derived from an EMBL/GenBank/DDBJ whole genome shotgun (WGS) entry which is preliminary data.</text>
</comment>
<reference evidence="1 2" key="1">
    <citation type="journal article" date="2019" name="Sci. Rep.">
        <title>Orb-weaving spider Araneus ventricosus genome elucidates the spidroin gene catalogue.</title>
        <authorList>
            <person name="Kono N."/>
            <person name="Nakamura H."/>
            <person name="Ohtoshi R."/>
            <person name="Moran D.A.P."/>
            <person name="Shinohara A."/>
            <person name="Yoshida Y."/>
            <person name="Fujiwara M."/>
            <person name="Mori M."/>
            <person name="Tomita M."/>
            <person name="Arakawa K."/>
        </authorList>
    </citation>
    <scope>NUCLEOTIDE SEQUENCE [LARGE SCALE GENOMIC DNA]</scope>
</reference>
<sequence length="80" mass="8586">METSGSGHPETFSYTTSNVEWVNTQWIAILVCSKLAADLHCKSAGLQQGWHDKSASVKQACSKLTQASKSPLDELAASMS</sequence>
<evidence type="ECO:0000313" key="1">
    <source>
        <dbReference type="EMBL" id="GBO02397.1"/>
    </source>
</evidence>
<protein>
    <submittedName>
        <fullName evidence="1">Uncharacterized protein</fullName>
    </submittedName>
</protein>
<name>A0A4Y2TSP0_ARAVE</name>
<dbReference type="AlphaFoldDB" id="A0A4Y2TSP0"/>
<accession>A0A4Y2TSP0</accession>
<organism evidence="1 2">
    <name type="scientific">Araneus ventricosus</name>
    <name type="common">Orbweaver spider</name>
    <name type="synonym">Epeira ventricosa</name>
    <dbReference type="NCBI Taxonomy" id="182803"/>
    <lineage>
        <taxon>Eukaryota</taxon>
        <taxon>Metazoa</taxon>
        <taxon>Ecdysozoa</taxon>
        <taxon>Arthropoda</taxon>
        <taxon>Chelicerata</taxon>
        <taxon>Arachnida</taxon>
        <taxon>Araneae</taxon>
        <taxon>Araneomorphae</taxon>
        <taxon>Entelegynae</taxon>
        <taxon>Araneoidea</taxon>
        <taxon>Araneidae</taxon>
        <taxon>Araneus</taxon>
    </lineage>
</organism>